<dbReference type="EMBL" id="JAYMRV010000001">
    <property type="protein sequence ID" value="MEM5419808.1"/>
    <property type="molecule type" value="Genomic_DNA"/>
</dbReference>
<proteinExistence type="predicted"/>
<comment type="caution">
    <text evidence="1">The sequence shown here is derived from an EMBL/GenBank/DDBJ whole genome shotgun (WGS) entry which is preliminary data.</text>
</comment>
<accession>A0ABU9RIF3</accession>
<keyword evidence="2" id="KW-1185">Reference proteome</keyword>
<name>A0ABU9RIF3_9BURK</name>
<evidence type="ECO:0000313" key="2">
    <source>
        <dbReference type="Proteomes" id="UP001489897"/>
    </source>
</evidence>
<sequence length="131" mass="14587">MLHATRHEETAMSHLDTRQDRQLEAQLCAFNTAFAELGLRFRWDARTLYSLASIAGEYARVAAYIETNHPHLLKAYSMEFLCEAILARKNAQAPGEWPLAAPAQRGSQEWGMAAAMEQDWREGGLPALAGA</sequence>
<protein>
    <submittedName>
        <fullName evidence="1">Uncharacterized protein</fullName>
    </submittedName>
</protein>
<dbReference type="Gene3D" id="1.10.150.240">
    <property type="entry name" value="Putative phosphatase, domain 2"/>
    <property type="match status" value="1"/>
</dbReference>
<reference evidence="1 2" key="1">
    <citation type="submission" date="2024-01" db="EMBL/GenBank/DDBJ databases">
        <title>The diversity of rhizobia nodulating Mimosa spp. in eleven states of Brazil covering several biomes is determined by host plant, location, and edaphic factors.</title>
        <authorList>
            <person name="Rouws L."/>
            <person name="Barauna A."/>
            <person name="Beukes C."/>
            <person name="De Faria S.M."/>
            <person name="Gross E."/>
            <person name="Dos Reis Junior F.B."/>
            <person name="Simon M."/>
            <person name="Maluk M."/>
            <person name="Odee D.W."/>
            <person name="Kenicer G."/>
            <person name="Young J.P.W."/>
            <person name="Reis V.M."/>
            <person name="Zilli J."/>
            <person name="James E.K."/>
        </authorList>
    </citation>
    <scope>NUCLEOTIDE SEQUENCE [LARGE SCALE GENOMIC DNA]</scope>
    <source>
        <strain evidence="1 2">JPY167</strain>
    </source>
</reference>
<organism evidence="1 2">
    <name type="scientific">Paraburkholderia ferrariae</name>
    <dbReference type="NCBI Taxonomy" id="386056"/>
    <lineage>
        <taxon>Bacteria</taxon>
        <taxon>Pseudomonadati</taxon>
        <taxon>Pseudomonadota</taxon>
        <taxon>Betaproteobacteria</taxon>
        <taxon>Burkholderiales</taxon>
        <taxon>Burkholderiaceae</taxon>
        <taxon>Paraburkholderia</taxon>
    </lineage>
</organism>
<dbReference type="Proteomes" id="UP001489897">
    <property type="component" value="Unassembled WGS sequence"/>
</dbReference>
<evidence type="ECO:0000313" key="1">
    <source>
        <dbReference type="EMBL" id="MEM5419808.1"/>
    </source>
</evidence>
<dbReference type="InterPro" id="IPR023198">
    <property type="entry name" value="PGP-like_dom2"/>
</dbReference>
<gene>
    <name evidence="1" type="ORF">VSR73_01805</name>
</gene>